<evidence type="ECO:0000313" key="1">
    <source>
        <dbReference type="EMBL" id="KAI9273078.1"/>
    </source>
</evidence>
<dbReference type="Proteomes" id="UP001209540">
    <property type="component" value="Unassembled WGS sequence"/>
</dbReference>
<reference evidence="1" key="1">
    <citation type="journal article" date="2022" name="IScience">
        <title>Evolution of zygomycete secretomes and the origins of terrestrial fungal ecologies.</title>
        <authorList>
            <person name="Chang Y."/>
            <person name="Wang Y."/>
            <person name="Mondo S."/>
            <person name="Ahrendt S."/>
            <person name="Andreopoulos W."/>
            <person name="Barry K."/>
            <person name="Beard J."/>
            <person name="Benny G.L."/>
            <person name="Blankenship S."/>
            <person name="Bonito G."/>
            <person name="Cuomo C."/>
            <person name="Desiro A."/>
            <person name="Gervers K.A."/>
            <person name="Hundley H."/>
            <person name="Kuo A."/>
            <person name="LaButti K."/>
            <person name="Lang B.F."/>
            <person name="Lipzen A."/>
            <person name="O'Donnell K."/>
            <person name="Pangilinan J."/>
            <person name="Reynolds N."/>
            <person name="Sandor L."/>
            <person name="Smith M.E."/>
            <person name="Tsang A."/>
            <person name="Grigoriev I.V."/>
            <person name="Stajich J.E."/>
            <person name="Spatafora J.W."/>
        </authorList>
    </citation>
    <scope>NUCLEOTIDE SEQUENCE</scope>
    <source>
        <strain evidence="1">RSA 2281</strain>
    </source>
</reference>
<evidence type="ECO:0000313" key="2">
    <source>
        <dbReference type="Proteomes" id="UP001209540"/>
    </source>
</evidence>
<sequence length="182" mass="20871">MDLITSYLAPFSSPLFNSPTIRTRWPNTKLDNLGVSYTTLCRPDCLISNMTGMKCTYSRVFGEVKSAANEHDGHLLAKDNLRLKILAKMPSMWACWGVSFYIKQWELPDLLSNLNGLKSIMMAHEKCVPNTDQYMEPKGWDEYEYNTLLDTICNFPIRLVVLLPLICIKPHSVHWGNRKPSE</sequence>
<gene>
    <name evidence="1" type="ORF">BDA99DRAFT_533902</name>
</gene>
<comment type="caution">
    <text evidence="1">The sequence shown here is derived from an EMBL/GenBank/DDBJ whole genome shotgun (WGS) entry which is preliminary data.</text>
</comment>
<name>A0AAD5PJK8_9FUNG</name>
<keyword evidence="2" id="KW-1185">Reference proteome</keyword>
<protein>
    <submittedName>
        <fullName evidence="1">Uncharacterized protein</fullName>
    </submittedName>
</protein>
<proteinExistence type="predicted"/>
<organism evidence="1 2">
    <name type="scientific">Phascolomyces articulosus</name>
    <dbReference type="NCBI Taxonomy" id="60185"/>
    <lineage>
        <taxon>Eukaryota</taxon>
        <taxon>Fungi</taxon>
        <taxon>Fungi incertae sedis</taxon>
        <taxon>Mucoromycota</taxon>
        <taxon>Mucoromycotina</taxon>
        <taxon>Mucoromycetes</taxon>
        <taxon>Mucorales</taxon>
        <taxon>Lichtheimiaceae</taxon>
        <taxon>Phascolomyces</taxon>
    </lineage>
</organism>
<reference evidence="1" key="2">
    <citation type="submission" date="2023-02" db="EMBL/GenBank/DDBJ databases">
        <authorList>
            <consortium name="DOE Joint Genome Institute"/>
            <person name="Mondo S.J."/>
            <person name="Chang Y."/>
            <person name="Wang Y."/>
            <person name="Ahrendt S."/>
            <person name="Andreopoulos W."/>
            <person name="Barry K."/>
            <person name="Beard J."/>
            <person name="Benny G.L."/>
            <person name="Blankenship S."/>
            <person name="Bonito G."/>
            <person name="Cuomo C."/>
            <person name="Desiro A."/>
            <person name="Gervers K.A."/>
            <person name="Hundley H."/>
            <person name="Kuo A."/>
            <person name="LaButti K."/>
            <person name="Lang B.F."/>
            <person name="Lipzen A."/>
            <person name="O'Donnell K."/>
            <person name="Pangilinan J."/>
            <person name="Reynolds N."/>
            <person name="Sandor L."/>
            <person name="Smith M.W."/>
            <person name="Tsang A."/>
            <person name="Grigoriev I.V."/>
            <person name="Stajich J.E."/>
            <person name="Spatafora J.W."/>
        </authorList>
    </citation>
    <scope>NUCLEOTIDE SEQUENCE</scope>
    <source>
        <strain evidence="1">RSA 2281</strain>
    </source>
</reference>
<dbReference type="EMBL" id="JAIXMP010000005">
    <property type="protein sequence ID" value="KAI9273078.1"/>
    <property type="molecule type" value="Genomic_DNA"/>
</dbReference>
<accession>A0AAD5PJK8</accession>
<dbReference type="AlphaFoldDB" id="A0AAD5PJK8"/>